<evidence type="ECO:0008006" key="3">
    <source>
        <dbReference type="Google" id="ProtNLM"/>
    </source>
</evidence>
<evidence type="ECO:0000313" key="1">
    <source>
        <dbReference type="EMBL" id="MFC5527578.1"/>
    </source>
</evidence>
<dbReference type="EMBL" id="JBHSNF010000005">
    <property type="protein sequence ID" value="MFC5527578.1"/>
    <property type="molecule type" value="Genomic_DNA"/>
</dbReference>
<proteinExistence type="predicted"/>
<organism evidence="1 2">
    <name type="scientific">Rhodanobacter ginsengisoli</name>
    <dbReference type="NCBI Taxonomy" id="418646"/>
    <lineage>
        <taxon>Bacteria</taxon>
        <taxon>Pseudomonadati</taxon>
        <taxon>Pseudomonadota</taxon>
        <taxon>Gammaproteobacteria</taxon>
        <taxon>Lysobacterales</taxon>
        <taxon>Rhodanobacteraceae</taxon>
        <taxon>Rhodanobacter</taxon>
    </lineage>
</organism>
<sequence length="113" mass="11498">MKVFEQIAKVHRAELRMTAARHRLSPPAAALLARGRKYPLTTVGTAAGAGFVLGSLNVHPLRIPGLAPLLGGGLAEAVAYGTRLIAELGTLGLAAHELGAKKKTGADSGGGEP</sequence>
<dbReference type="RefSeq" id="WP_377322323.1">
    <property type="nucleotide sequence ID" value="NZ_JBHSNF010000005.1"/>
</dbReference>
<accession>A0ABW0QS03</accession>
<name>A0ABW0QS03_9GAMM</name>
<protein>
    <recommendedName>
        <fullName evidence="3">DUF883 domain-containing protein</fullName>
    </recommendedName>
</protein>
<gene>
    <name evidence="1" type="ORF">ACFPPA_17680</name>
</gene>
<evidence type="ECO:0000313" key="2">
    <source>
        <dbReference type="Proteomes" id="UP001596114"/>
    </source>
</evidence>
<comment type="caution">
    <text evidence="1">The sequence shown here is derived from an EMBL/GenBank/DDBJ whole genome shotgun (WGS) entry which is preliminary data.</text>
</comment>
<reference evidence="2" key="1">
    <citation type="journal article" date="2019" name="Int. J. Syst. Evol. Microbiol.">
        <title>The Global Catalogue of Microorganisms (GCM) 10K type strain sequencing project: providing services to taxonomists for standard genome sequencing and annotation.</title>
        <authorList>
            <consortium name="The Broad Institute Genomics Platform"/>
            <consortium name="The Broad Institute Genome Sequencing Center for Infectious Disease"/>
            <person name="Wu L."/>
            <person name="Ma J."/>
        </authorList>
    </citation>
    <scope>NUCLEOTIDE SEQUENCE [LARGE SCALE GENOMIC DNA]</scope>
    <source>
        <strain evidence="2">CGMCC 1.16619</strain>
    </source>
</reference>
<keyword evidence="2" id="KW-1185">Reference proteome</keyword>
<dbReference type="Proteomes" id="UP001596114">
    <property type="component" value="Unassembled WGS sequence"/>
</dbReference>